<evidence type="ECO:0000256" key="2">
    <source>
        <dbReference type="ARBA" id="ARBA00022980"/>
    </source>
</evidence>
<dbReference type="PROSITE" id="PS00628">
    <property type="entry name" value="RIBOSOMAL_S19E"/>
    <property type="match status" value="1"/>
</dbReference>
<feature type="region of interest" description="Disordered" evidence="4">
    <location>
        <begin position="291"/>
        <end position="315"/>
    </location>
</feature>
<dbReference type="Proteomes" id="UP000008022">
    <property type="component" value="Unassembled WGS sequence"/>
</dbReference>
<feature type="compositionally biased region" description="Low complexity" evidence="4">
    <location>
        <begin position="148"/>
        <end position="157"/>
    </location>
</feature>
<dbReference type="InterPro" id="IPR036388">
    <property type="entry name" value="WH-like_DNA-bd_sf"/>
</dbReference>
<feature type="compositionally biased region" description="Polar residues" evidence="4">
    <location>
        <begin position="294"/>
        <end position="306"/>
    </location>
</feature>
<accession>A0A0E0NWR0</accession>
<dbReference type="SUPFAM" id="SSF46785">
    <property type="entry name" value="Winged helix' DNA-binding domain"/>
    <property type="match status" value="1"/>
</dbReference>
<dbReference type="Pfam" id="PF01090">
    <property type="entry name" value="Ribosomal_S19e"/>
    <property type="match status" value="2"/>
</dbReference>
<evidence type="ECO:0000313" key="6">
    <source>
        <dbReference type="Proteomes" id="UP000008022"/>
    </source>
</evidence>
<dbReference type="InterPro" id="IPR036390">
    <property type="entry name" value="WH_DNA-bd_sf"/>
</dbReference>
<keyword evidence="6" id="KW-1185">Reference proteome</keyword>
<proteinExistence type="inferred from homology"/>
<organism evidence="5 6">
    <name type="scientific">Oryza rufipogon</name>
    <name type="common">Brownbeard rice</name>
    <name type="synonym">Asian wild rice</name>
    <dbReference type="NCBI Taxonomy" id="4529"/>
    <lineage>
        <taxon>Eukaryota</taxon>
        <taxon>Viridiplantae</taxon>
        <taxon>Streptophyta</taxon>
        <taxon>Embryophyta</taxon>
        <taxon>Tracheophyta</taxon>
        <taxon>Spermatophyta</taxon>
        <taxon>Magnoliopsida</taxon>
        <taxon>Liliopsida</taxon>
        <taxon>Poales</taxon>
        <taxon>Poaceae</taxon>
        <taxon>BOP clade</taxon>
        <taxon>Oryzoideae</taxon>
        <taxon>Oryzeae</taxon>
        <taxon>Oryzinae</taxon>
        <taxon>Oryza</taxon>
    </lineage>
</organism>
<dbReference type="GO" id="GO:0003735">
    <property type="term" value="F:structural constituent of ribosome"/>
    <property type="evidence" value="ECO:0007669"/>
    <property type="project" value="InterPro"/>
</dbReference>
<reference evidence="5" key="2">
    <citation type="submission" date="2015-06" db="UniProtKB">
        <authorList>
            <consortium name="EnsemblPlants"/>
        </authorList>
    </citation>
    <scope>IDENTIFICATION</scope>
</reference>
<keyword evidence="3" id="KW-0687">Ribonucleoprotein</keyword>
<evidence type="ECO:0000256" key="4">
    <source>
        <dbReference type="SAM" id="MobiDB-lite"/>
    </source>
</evidence>
<reference evidence="6" key="1">
    <citation type="submission" date="2013-06" db="EMBL/GenBank/DDBJ databases">
        <authorList>
            <person name="Zhao Q."/>
        </authorList>
    </citation>
    <scope>NUCLEOTIDE SEQUENCE</scope>
    <source>
        <strain evidence="6">cv. W1943</strain>
    </source>
</reference>
<dbReference type="SMART" id="SM01413">
    <property type="entry name" value="Ribosomal_S19e"/>
    <property type="match status" value="1"/>
</dbReference>
<dbReference type="Gene3D" id="1.10.10.10">
    <property type="entry name" value="Winged helix-like DNA-binding domain superfamily/Winged helix DNA-binding domain"/>
    <property type="match status" value="2"/>
</dbReference>
<evidence type="ECO:0000256" key="1">
    <source>
        <dbReference type="ARBA" id="ARBA00010014"/>
    </source>
</evidence>
<comment type="similarity">
    <text evidence="1">Belongs to the eukaryotic ribosomal protein eS19 family.</text>
</comment>
<dbReference type="InterPro" id="IPR001266">
    <property type="entry name" value="Ribosomal_eS19"/>
</dbReference>
<evidence type="ECO:0008006" key="7">
    <source>
        <dbReference type="Google" id="ProtNLM"/>
    </source>
</evidence>
<dbReference type="InterPro" id="IPR018277">
    <property type="entry name" value="Ribosomal_eS19_CS"/>
</dbReference>
<evidence type="ECO:0000256" key="3">
    <source>
        <dbReference type="ARBA" id="ARBA00023274"/>
    </source>
</evidence>
<name>A0A0E0NWR0_ORYRU</name>
<dbReference type="GO" id="GO:0003723">
    <property type="term" value="F:RNA binding"/>
    <property type="evidence" value="ECO:0007669"/>
    <property type="project" value="TreeGrafter"/>
</dbReference>
<dbReference type="EnsemblPlants" id="ORUFI03G22650.1">
    <property type="protein sequence ID" value="ORUFI03G22650.1"/>
    <property type="gene ID" value="ORUFI03G22650"/>
</dbReference>
<dbReference type="PANTHER" id="PTHR11710">
    <property type="entry name" value="40S RIBOSOMAL PROTEIN S19"/>
    <property type="match status" value="1"/>
</dbReference>
<sequence length="315" mass="33888">MHLVYRRRAMEAALLLPPPPLAARGGVSIAIAFSVSRFLAAAAAAAAGKLKKLAPHACRCRATPQWQLDFLGAEADTQADGRGADGAVADSPRRVRIARTAGAGRLRPRPHARICPAACRRVPQMVKVTAMEFLGQNGSYDGISWKSPAPSLSSPAPHGGGGMADSTARTVKDVNPHEFVKAYSAHLKRSGKMELPEWVDIVKTARSSLLMIRTGTTRGLKIYGGRQRNGSRPPHFCKSSGAISRNILQQLQKMGIIDVDPKGGRLITSQGRRDLDQVAGRVDESIRDRKVEATGQQSQTLDSTWTAKMHPNALP</sequence>
<keyword evidence="2" id="KW-0689">Ribosomal protein</keyword>
<dbReference type="PANTHER" id="PTHR11710:SF0">
    <property type="entry name" value="40S RIBOSOMAL PROTEIN S19"/>
    <property type="match status" value="1"/>
</dbReference>
<dbReference type="Gramene" id="ORUFI03G22650.1">
    <property type="protein sequence ID" value="ORUFI03G22650.1"/>
    <property type="gene ID" value="ORUFI03G22650"/>
</dbReference>
<evidence type="ECO:0000313" key="5">
    <source>
        <dbReference type="EnsemblPlants" id="ORUFI03G22650.1"/>
    </source>
</evidence>
<dbReference type="AlphaFoldDB" id="A0A0E0NWR0"/>
<feature type="region of interest" description="Disordered" evidence="4">
    <location>
        <begin position="148"/>
        <end position="168"/>
    </location>
</feature>
<dbReference type="GO" id="GO:0022627">
    <property type="term" value="C:cytosolic small ribosomal subunit"/>
    <property type="evidence" value="ECO:0007669"/>
    <property type="project" value="TreeGrafter"/>
</dbReference>
<dbReference type="GO" id="GO:0006412">
    <property type="term" value="P:translation"/>
    <property type="evidence" value="ECO:0007669"/>
    <property type="project" value="InterPro"/>
</dbReference>
<protein>
    <recommendedName>
        <fullName evidence="7">40S ribosomal protein S19</fullName>
    </recommendedName>
</protein>
<dbReference type="GO" id="GO:0000028">
    <property type="term" value="P:ribosomal small subunit assembly"/>
    <property type="evidence" value="ECO:0007669"/>
    <property type="project" value="TreeGrafter"/>
</dbReference>